<evidence type="ECO:0000313" key="6">
    <source>
        <dbReference type="Proteomes" id="UP000319731"/>
    </source>
</evidence>
<dbReference type="EMBL" id="QEAO01000007">
    <property type="protein sequence ID" value="TPX35690.1"/>
    <property type="molecule type" value="Genomic_DNA"/>
</dbReference>
<accession>A0A507C2F1</accession>
<feature type="binding site" evidence="3">
    <location>
        <position position="209"/>
    </location>
    <ligand>
        <name>a divalent metal cation</name>
        <dbReference type="ChEBI" id="CHEBI:60240"/>
    </ligand>
</feature>
<dbReference type="PRINTS" id="PR01790">
    <property type="entry name" value="SMP30FAMILY"/>
</dbReference>
<evidence type="ECO:0000256" key="1">
    <source>
        <dbReference type="ARBA" id="ARBA00022801"/>
    </source>
</evidence>
<dbReference type="InterPro" id="IPR005511">
    <property type="entry name" value="SMP-30"/>
</dbReference>
<feature type="binding site" evidence="3">
    <location>
        <position position="153"/>
    </location>
    <ligand>
        <name>substrate</name>
    </ligand>
</feature>
<feature type="binding site" evidence="3">
    <location>
        <position position="263"/>
    </location>
    <ligand>
        <name>a divalent metal cation</name>
        <dbReference type="ChEBI" id="CHEBI:60240"/>
    </ligand>
</feature>
<dbReference type="RefSeq" id="XP_031026122.1">
    <property type="nucleotide sequence ID" value="XM_031167940.1"/>
</dbReference>
<dbReference type="GO" id="GO:0046872">
    <property type="term" value="F:metal ion binding"/>
    <property type="evidence" value="ECO:0007669"/>
    <property type="project" value="UniProtKB-KW"/>
</dbReference>
<keyword evidence="3" id="KW-0479">Metal-binding</keyword>
<dbReference type="GO" id="GO:0016787">
    <property type="term" value="F:hydrolase activity"/>
    <property type="evidence" value="ECO:0007669"/>
    <property type="project" value="UniProtKB-KW"/>
</dbReference>
<dbReference type="InterPro" id="IPR011042">
    <property type="entry name" value="6-blade_b-propeller_TolB-like"/>
</dbReference>
<proteinExistence type="predicted"/>
<dbReference type="SUPFAM" id="SSF63829">
    <property type="entry name" value="Calcium-dependent phosphotriesterase"/>
    <property type="match status" value="1"/>
</dbReference>
<comment type="cofactor">
    <cofactor evidence="3">
        <name>Zn(2+)</name>
        <dbReference type="ChEBI" id="CHEBI:29105"/>
    </cofactor>
    <text evidence="3">Binds 1 divalent metal cation per subunit.</text>
</comment>
<dbReference type="AlphaFoldDB" id="A0A507C2F1"/>
<protein>
    <recommendedName>
        <fullName evidence="4">SMP-30/Gluconolactonase/LRE-like region domain-containing protein</fullName>
    </recommendedName>
</protein>
<dbReference type="GeneID" id="42003237"/>
<dbReference type="Gene3D" id="2.120.10.30">
    <property type="entry name" value="TolB, C-terminal domain"/>
    <property type="match status" value="1"/>
</dbReference>
<dbReference type="OrthoDB" id="423498at2759"/>
<evidence type="ECO:0000259" key="4">
    <source>
        <dbReference type="Pfam" id="PF08450"/>
    </source>
</evidence>
<sequence length="333" mass="35737">MSTKPGVPPTTTRSQPPIGINIINPVANKLLPATATLSPLATQALTFTEGPVYLPRLNRLAFVDIPAAAIMSSDLSAASPSPRASVITYSSNHSNGMFRSKIASEKVSEGEVILVCEGGGRRVVRLTLDKNASVVKREVIADNYKGVPLNSPNDIIEKSDGTIFFTDPNYGCESLTGHVYPAQMPNRVYMVNPNTKEISIADDCCVGPNGLTLSPDEKLLYIADSGGYTRDKFKSEIRLSKLNADGTVQPSELFVRVKPGVPDGIRCDTLGNIWSSAGDGVHIYSPSGELIAKIHVGLQPANLCFGGKNYDELFITARHQVWRVTGLGVRGKP</sequence>
<keyword evidence="1" id="KW-0378">Hydrolase</keyword>
<feature type="domain" description="SMP-30/Gluconolactonase/LRE-like region" evidence="4">
    <location>
        <begin position="47"/>
        <end position="317"/>
    </location>
</feature>
<feature type="binding site" evidence="3">
    <location>
        <position position="49"/>
    </location>
    <ligand>
        <name>a divalent metal cation</name>
        <dbReference type="ChEBI" id="CHEBI:60240"/>
    </ligand>
</feature>
<dbReference type="Proteomes" id="UP000319731">
    <property type="component" value="Unassembled WGS sequence"/>
</dbReference>
<dbReference type="InterPro" id="IPR051262">
    <property type="entry name" value="SMP-30/CGR1_Lactonase"/>
</dbReference>
<dbReference type="PANTHER" id="PTHR47572:SF4">
    <property type="entry name" value="LACTONASE DRP35"/>
    <property type="match status" value="1"/>
</dbReference>
<feature type="active site" description="Proton donor/acceptor" evidence="2">
    <location>
        <position position="263"/>
    </location>
</feature>
<organism evidence="5 6">
    <name type="scientific">Synchytrium microbalum</name>
    <dbReference type="NCBI Taxonomy" id="1806994"/>
    <lineage>
        <taxon>Eukaryota</taxon>
        <taxon>Fungi</taxon>
        <taxon>Fungi incertae sedis</taxon>
        <taxon>Chytridiomycota</taxon>
        <taxon>Chytridiomycota incertae sedis</taxon>
        <taxon>Chytridiomycetes</taxon>
        <taxon>Synchytriales</taxon>
        <taxon>Synchytriaceae</taxon>
        <taxon>Synchytrium</taxon>
    </lineage>
</organism>
<dbReference type="Pfam" id="PF08450">
    <property type="entry name" value="SGL"/>
    <property type="match status" value="1"/>
</dbReference>
<comment type="caution">
    <text evidence="5">The sequence shown here is derived from an EMBL/GenBank/DDBJ whole genome shotgun (WGS) entry which is preliminary data.</text>
</comment>
<dbReference type="STRING" id="1806994.A0A507C2F1"/>
<dbReference type="InterPro" id="IPR013658">
    <property type="entry name" value="SGL"/>
</dbReference>
<dbReference type="PANTHER" id="PTHR47572">
    <property type="entry name" value="LIPOPROTEIN-RELATED"/>
    <property type="match status" value="1"/>
</dbReference>
<evidence type="ECO:0000256" key="3">
    <source>
        <dbReference type="PIRSR" id="PIRSR605511-2"/>
    </source>
</evidence>
<keyword evidence="3" id="KW-0862">Zinc</keyword>
<gene>
    <name evidence="5" type="ORF">SmJEL517_g02012</name>
</gene>
<evidence type="ECO:0000256" key="2">
    <source>
        <dbReference type="PIRSR" id="PIRSR605511-1"/>
    </source>
</evidence>
<evidence type="ECO:0000313" key="5">
    <source>
        <dbReference type="EMBL" id="TPX35690.1"/>
    </source>
</evidence>
<reference evidence="5 6" key="1">
    <citation type="journal article" date="2019" name="Sci. Rep.">
        <title>Comparative genomics of chytrid fungi reveal insights into the obligate biotrophic and pathogenic lifestyle of Synchytrium endobioticum.</title>
        <authorList>
            <person name="van de Vossenberg B.T.L.H."/>
            <person name="Warris S."/>
            <person name="Nguyen H.D.T."/>
            <person name="van Gent-Pelzer M.P.E."/>
            <person name="Joly D.L."/>
            <person name="van de Geest H.C."/>
            <person name="Bonants P.J.M."/>
            <person name="Smith D.S."/>
            <person name="Levesque C.A."/>
            <person name="van der Lee T.A.J."/>
        </authorList>
    </citation>
    <scope>NUCLEOTIDE SEQUENCE [LARGE SCALE GENOMIC DNA]</scope>
    <source>
        <strain evidence="5 6">JEL517</strain>
    </source>
</reference>
<name>A0A507C2F1_9FUNG</name>
<keyword evidence="6" id="KW-1185">Reference proteome</keyword>